<dbReference type="Proteomes" id="UP000308197">
    <property type="component" value="Unassembled WGS sequence"/>
</dbReference>
<evidence type="ECO:0000313" key="2">
    <source>
        <dbReference type="Proteomes" id="UP000308197"/>
    </source>
</evidence>
<evidence type="ECO:0008006" key="3">
    <source>
        <dbReference type="Google" id="ProtNLM"/>
    </source>
</evidence>
<keyword evidence="2" id="KW-1185">Reference proteome</keyword>
<feature type="non-terminal residue" evidence="1">
    <location>
        <position position="79"/>
    </location>
</feature>
<dbReference type="AlphaFoldDB" id="A0A5C3PJD1"/>
<organism evidence="1 2">
    <name type="scientific">Polyporus arcularius HHB13444</name>
    <dbReference type="NCBI Taxonomy" id="1314778"/>
    <lineage>
        <taxon>Eukaryota</taxon>
        <taxon>Fungi</taxon>
        <taxon>Dikarya</taxon>
        <taxon>Basidiomycota</taxon>
        <taxon>Agaricomycotina</taxon>
        <taxon>Agaricomycetes</taxon>
        <taxon>Polyporales</taxon>
        <taxon>Polyporaceae</taxon>
        <taxon>Polyporus</taxon>
    </lineage>
</organism>
<reference evidence="1 2" key="1">
    <citation type="journal article" date="2019" name="Nat. Ecol. Evol.">
        <title>Megaphylogeny resolves global patterns of mushroom evolution.</title>
        <authorList>
            <person name="Varga T."/>
            <person name="Krizsan K."/>
            <person name="Foldi C."/>
            <person name="Dima B."/>
            <person name="Sanchez-Garcia M."/>
            <person name="Sanchez-Ramirez S."/>
            <person name="Szollosi G.J."/>
            <person name="Szarkandi J.G."/>
            <person name="Papp V."/>
            <person name="Albert L."/>
            <person name="Andreopoulos W."/>
            <person name="Angelini C."/>
            <person name="Antonin V."/>
            <person name="Barry K.W."/>
            <person name="Bougher N.L."/>
            <person name="Buchanan P."/>
            <person name="Buyck B."/>
            <person name="Bense V."/>
            <person name="Catcheside P."/>
            <person name="Chovatia M."/>
            <person name="Cooper J."/>
            <person name="Damon W."/>
            <person name="Desjardin D."/>
            <person name="Finy P."/>
            <person name="Geml J."/>
            <person name="Haridas S."/>
            <person name="Hughes K."/>
            <person name="Justo A."/>
            <person name="Karasinski D."/>
            <person name="Kautmanova I."/>
            <person name="Kiss B."/>
            <person name="Kocsube S."/>
            <person name="Kotiranta H."/>
            <person name="LaButti K.M."/>
            <person name="Lechner B.E."/>
            <person name="Liimatainen K."/>
            <person name="Lipzen A."/>
            <person name="Lukacs Z."/>
            <person name="Mihaltcheva S."/>
            <person name="Morgado L.N."/>
            <person name="Niskanen T."/>
            <person name="Noordeloos M.E."/>
            <person name="Ohm R.A."/>
            <person name="Ortiz-Santana B."/>
            <person name="Ovrebo C."/>
            <person name="Racz N."/>
            <person name="Riley R."/>
            <person name="Savchenko A."/>
            <person name="Shiryaev A."/>
            <person name="Soop K."/>
            <person name="Spirin V."/>
            <person name="Szebenyi C."/>
            <person name="Tomsovsky M."/>
            <person name="Tulloss R.E."/>
            <person name="Uehling J."/>
            <person name="Grigoriev I.V."/>
            <person name="Vagvolgyi C."/>
            <person name="Papp T."/>
            <person name="Martin F.M."/>
            <person name="Miettinen O."/>
            <person name="Hibbett D.S."/>
            <person name="Nagy L.G."/>
        </authorList>
    </citation>
    <scope>NUCLEOTIDE SEQUENCE [LARGE SCALE GENOMIC DNA]</scope>
    <source>
        <strain evidence="1 2">HHB13444</strain>
    </source>
</reference>
<dbReference type="InParanoid" id="A0A5C3PJD1"/>
<gene>
    <name evidence="1" type="ORF">K466DRAFT_487318</name>
</gene>
<dbReference type="EMBL" id="ML211084">
    <property type="protein sequence ID" value="TFK89187.1"/>
    <property type="molecule type" value="Genomic_DNA"/>
</dbReference>
<name>A0A5C3PJD1_9APHY</name>
<accession>A0A5C3PJD1</accession>
<sequence length="79" mass="9132">MSHLLTPFPATFPTEIDERCIDQASDNVESLRSCALTCRVWSIRSRLHLLRAIRVQNDPVSDEIYDFFHSNPPYAQLVQ</sequence>
<protein>
    <recommendedName>
        <fullName evidence="3">F-box domain-containing protein</fullName>
    </recommendedName>
</protein>
<evidence type="ECO:0000313" key="1">
    <source>
        <dbReference type="EMBL" id="TFK89187.1"/>
    </source>
</evidence>
<proteinExistence type="predicted"/>